<proteinExistence type="predicted"/>
<evidence type="ECO:0000256" key="1">
    <source>
        <dbReference type="SAM" id="MobiDB-lite"/>
    </source>
</evidence>
<dbReference type="OrthoDB" id="10493747at2759"/>
<keyword evidence="3" id="KW-1185">Reference proteome</keyword>
<gene>
    <name evidence="2" type="ORF">GOP47_0019931</name>
</gene>
<protein>
    <submittedName>
        <fullName evidence="2">Uncharacterized protein</fullName>
    </submittedName>
</protein>
<organism evidence="2 3">
    <name type="scientific">Adiantum capillus-veneris</name>
    <name type="common">Maidenhair fern</name>
    <dbReference type="NCBI Taxonomy" id="13818"/>
    <lineage>
        <taxon>Eukaryota</taxon>
        <taxon>Viridiplantae</taxon>
        <taxon>Streptophyta</taxon>
        <taxon>Embryophyta</taxon>
        <taxon>Tracheophyta</taxon>
        <taxon>Polypodiopsida</taxon>
        <taxon>Polypodiidae</taxon>
        <taxon>Polypodiales</taxon>
        <taxon>Pteridineae</taxon>
        <taxon>Pteridaceae</taxon>
        <taxon>Vittarioideae</taxon>
        <taxon>Adiantum</taxon>
    </lineage>
</organism>
<accession>A0A9D4UDL7</accession>
<dbReference type="Proteomes" id="UP000886520">
    <property type="component" value="Chromosome 19"/>
</dbReference>
<reference evidence="2" key="1">
    <citation type="submission" date="2021-01" db="EMBL/GenBank/DDBJ databases">
        <title>Adiantum capillus-veneris genome.</title>
        <authorList>
            <person name="Fang Y."/>
            <person name="Liao Q."/>
        </authorList>
    </citation>
    <scope>NUCLEOTIDE SEQUENCE</scope>
    <source>
        <strain evidence="2">H3</strain>
        <tissue evidence="2">Leaf</tissue>
    </source>
</reference>
<comment type="caution">
    <text evidence="2">The sequence shown here is derived from an EMBL/GenBank/DDBJ whole genome shotgun (WGS) entry which is preliminary data.</text>
</comment>
<sequence length="425" mass="46112">MGGGSETELFRWPSARLCLVDGDERALLQRGPFTLFLAMHSLSPHLVAVEATVTFLLQQGLIYELVLDEKEGLSMHVERLEQLLRIYTNFDYSGIKGIGNKSLDEEDIAGKYYTPDMEGGRRPSAEARGCDYLHFKSTAPEAELDNKTLQLSLAGATSPHASVLPQGKYYTPDMEGGRRPSAEARGCDYLHFKSTAPEAELDNKTLQLSLAGATSPHASVLPQGKYYTPDMEGGRRPSAEAQGCDYLHFKSTAPEAELDNKALQLSLAGATSPHASVLHQDHTMMSACGDGGNSAVLGASRRIMKRMLQARRISAVAKLFSKALERGAIRPERHMELCMVPDQRQGVAACDAGVSTAVADVDPVAKVVELVEKRTTLGEVVRQEKGRGPRGSWTLNEVGLHMLLKAVVAANMIASSQQIHSHTST</sequence>
<evidence type="ECO:0000313" key="3">
    <source>
        <dbReference type="Proteomes" id="UP000886520"/>
    </source>
</evidence>
<dbReference type="EMBL" id="JABFUD020000019">
    <property type="protein sequence ID" value="KAI5065236.1"/>
    <property type="molecule type" value="Genomic_DNA"/>
</dbReference>
<dbReference type="AlphaFoldDB" id="A0A9D4UDL7"/>
<feature type="region of interest" description="Disordered" evidence="1">
    <location>
        <begin position="162"/>
        <end position="181"/>
    </location>
</feature>
<name>A0A9D4UDL7_ADICA</name>
<evidence type="ECO:0000313" key="2">
    <source>
        <dbReference type="EMBL" id="KAI5065236.1"/>
    </source>
</evidence>